<proteinExistence type="predicted"/>
<evidence type="ECO:0000313" key="2">
    <source>
        <dbReference type="EMBL" id="MEJ1087280.1"/>
    </source>
</evidence>
<dbReference type="PANTHER" id="PTHR43566">
    <property type="entry name" value="CONSERVED PROTEIN"/>
    <property type="match status" value="1"/>
</dbReference>
<name>A0ABU8L8E3_9MICO</name>
<gene>
    <name evidence="2" type="ORF">WDU99_03000</name>
</gene>
<evidence type="ECO:0000259" key="1">
    <source>
        <dbReference type="Pfam" id="PF13635"/>
    </source>
</evidence>
<protein>
    <submittedName>
        <fullName evidence="2">DUF4143 domain-containing protein</fullName>
    </submittedName>
</protein>
<dbReference type="Proteomes" id="UP001371224">
    <property type="component" value="Unassembled WGS sequence"/>
</dbReference>
<sequence length="146" mass="16519">MGPAEHGPYRDGYTARLLRLTLDKLTGVDPTSLTDFGHLLETFVVNELRKQTSWLDEPVRLGHWRTSDGSEVDLIVEYDDGRVLAFEVQASERAPGKDFRGLAQLRDLVGDRFVGGFMLTTGSRSYTYSDRLHVMPVERFWTPVAT</sequence>
<evidence type="ECO:0000313" key="3">
    <source>
        <dbReference type="Proteomes" id="UP001371224"/>
    </source>
</evidence>
<dbReference type="EMBL" id="JBBDGM010000002">
    <property type="protein sequence ID" value="MEJ1087280.1"/>
    <property type="molecule type" value="Genomic_DNA"/>
</dbReference>
<feature type="domain" description="DUF4143" evidence="1">
    <location>
        <begin position="13"/>
        <end position="90"/>
    </location>
</feature>
<dbReference type="Pfam" id="PF13635">
    <property type="entry name" value="DUF4143"/>
    <property type="match status" value="1"/>
</dbReference>
<dbReference type="RefSeq" id="WP_337330952.1">
    <property type="nucleotide sequence ID" value="NZ_JBBDGM010000002.1"/>
</dbReference>
<reference evidence="2 3" key="1">
    <citation type="submission" date="2024-02" db="EMBL/GenBank/DDBJ databases">
        <authorList>
            <person name="Saticioglu I.B."/>
        </authorList>
    </citation>
    <scope>NUCLEOTIDE SEQUENCE [LARGE SCALE GENOMIC DNA]</scope>
    <source>
        <strain evidence="2 3">Mu-80</strain>
    </source>
</reference>
<dbReference type="InterPro" id="IPR025420">
    <property type="entry name" value="DUF4143"/>
</dbReference>
<comment type="caution">
    <text evidence="2">The sequence shown here is derived from an EMBL/GenBank/DDBJ whole genome shotgun (WGS) entry which is preliminary data.</text>
</comment>
<accession>A0ABU8L8E3</accession>
<dbReference type="PANTHER" id="PTHR43566:SF2">
    <property type="entry name" value="DUF4143 DOMAIN-CONTAINING PROTEIN"/>
    <property type="match status" value="1"/>
</dbReference>
<organism evidence="2 3">
    <name type="scientific">Microbacterium bandirmense</name>
    <dbReference type="NCBI Taxonomy" id="3122050"/>
    <lineage>
        <taxon>Bacteria</taxon>
        <taxon>Bacillati</taxon>
        <taxon>Actinomycetota</taxon>
        <taxon>Actinomycetes</taxon>
        <taxon>Micrococcales</taxon>
        <taxon>Microbacteriaceae</taxon>
        <taxon>Microbacterium</taxon>
    </lineage>
</organism>
<keyword evidence="3" id="KW-1185">Reference proteome</keyword>